<keyword evidence="2" id="KW-1185">Reference proteome</keyword>
<reference evidence="1" key="1">
    <citation type="submission" date="2022-06" db="EMBL/GenBank/DDBJ databases">
        <title>Phylogenomic reconstructions and comparative analyses of Kickxellomycotina fungi.</title>
        <authorList>
            <person name="Reynolds N.K."/>
            <person name="Stajich J.E."/>
            <person name="Barry K."/>
            <person name="Grigoriev I.V."/>
            <person name="Crous P."/>
            <person name="Smith M.E."/>
        </authorList>
    </citation>
    <scope>NUCLEOTIDE SEQUENCE</scope>
    <source>
        <strain evidence="1">RSA 2271</strain>
    </source>
</reference>
<organism evidence="1 2">
    <name type="scientific">Spiromyces aspiralis</name>
    <dbReference type="NCBI Taxonomy" id="68401"/>
    <lineage>
        <taxon>Eukaryota</taxon>
        <taxon>Fungi</taxon>
        <taxon>Fungi incertae sedis</taxon>
        <taxon>Zoopagomycota</taxon>
        <taxon>Kickxellomycotina</taxon>
        <taxon>Kickxellomycetes</taxon>
        <taxon>Kickxellales</taxon>
        <taxon>Kickxellaceae</taxon>
        <taxon>Spiromyces</taxon>
    </lineage>
</organism>
<evidence type="ECO:0000313" key="2">
    <source>
        <dbReference type="Proteomes" id="UP001145114"/>
    </source>
</evidence>
<name>A0ACC1HIZ2_9FUNG</name>
<dbReference type="Proteomes" id="UP001145114">
    <property type="component" value="Unassembled WGS sequence"/>
</dbReference>
<evidence type="ECO:0000313" key="1">
    <source>
        <dbReference type="EMBL" id="KAJ1673884.1"/>
    </source>
</evidence>
<accession>A0ACC1HIZ2</accession>
<comment type="caution">
    <text evidence="1">The sequence shown here is derived from an EMBL/GenBank/DDBJ whole genome shotgun (WGS) entry which is preliminary data.</text>
</comment>
<gene>
    <name evidence="1" type="ORF">EV182_004377</name>
</gene>
<dbReference type="EMBL" id="JAMZIH010006473">
    <property type="protein sequence ID" value="KAJ1673884.1"/>
    <property type="molecule type" value="Genomic_DNA"/>
</dbReference>
<proteinExistence type="predicted"/>
<sequence>MSDDLGKLGEFFYKSSYDEFEFVIDALSLKRKRRKDPLGQSAPVKKVPVSILKVIISRLYGYDKDESLLTIRLIAGEIYQKRNSRLSWQGCRIACISDCTGEVPRRLTRTGVEVEEKYRRAFYYHVYDSSQRISSDMTEEIRKAKTAEREMTGEEEKPTEFVVLNESRKEYIVTNHQDFTKVILSLICWSDDPSVSMRTNYEIYRGRWAWNRISIFPQDEFEPVAAEFKDITKRVYKHVRKIVNEDTRGRISF</sequence>
<protein>
    <submittedName>
        <fullName evidence="1">Uncharacterized protein</fullName>
    </submittedName>
</protein>